<dbReference type="Proteomes" id="UP000232638">
    <property type="component" value="Chromosome"/>
</dbReference>
<evidence type="ECO:0000256" key="5">
    <source>
        <dbReference type="ARBA" id="ARBA00023136"/>
    </source>
</evidence>
<evidence type="ECO:0000313" key="8">
    <source>
        <dbReference type="EMBL" id="AUB79873.1"/>
    </source>
</evidence>
<dbReference type="PANTHER" id="PTHR30485:SF2">
    <property type="entry name" value="BLL0597 PROTEIN"/>
    <property type="match status" value="1"/>
</dbReference>
<dbReference type="GO" id="GO:0005886">
    <property type="term" value="C:plasma membrane"/>
    <property type="evidence" value="ECO:0007669"/>
    <property type="project" value="UniProtKB-SubCell"/>
</dbReference>
<dbReference type="InterPro" id="IPR051542">
    <property type="entry name" value="Hydrogenase_cytochrome"/>
</dbReference>
<keyword evidence="2" id="KW-1003">Cell membrane</keyword>
<keyword evidence="9" id="KW-1185">Reference proteome</keyword>
<gene>
    <name evidence="8" type="ORF">THSYN_02120</name>
</gene>
<keyword evidence="4 6" id="KW-1133">Transmembrane helix</keyword>
<dbReference type="AlphaFoldDB" id="A0A2K8U2R4"/>
<feature type="transmembrane region" description="Helical" evidence="6">
    <location>
        <begin position="117"/>
        <end position="141"/>
    </location>
</feature>
<proteinExistence type="predicted"/>
<evidence type="ECO:0000256" key="4">
    <source>
        <dbReference type="ARBA" id="ARBA00022989"/>
    </source>
</evidence>
<organism evidence="8 9">
    <name type="scientific">Candidatus Thiodictyon syntrophicum</name>
    <dbReference type="NCBI Taxonomy" id="1166950"/>
    <lineage>
        <taxon>Bacteria</taxon>
        <taxon>Pseudomonadati</taxon>
        <taxon>Pseudomonadota</taxon>
        <taxon>Gammaproteobacteria</taxon>
        <taxon>Chromatiales</taxon>
        <taxon>Chromatiaceae</taxon>
        <taxon>Thiodictyon</taxon>
    </lineage>
</organism>
<evidence type="ECO:0000256" key="3">
    <source>
        <dbReference type="ARBA" id="ARBA00022692"/>
    </source>
</evidence>
<dbReference type="InterPro" id="IPR011577">
    <property type="entry name" value="Cyt_b561_bac/Ni-Hgenase"/>
</dbReference>
<feature type="transmembrane region" description="Helical" evidence="6">
    <location>
        <begin position="59"/>
        <end position="77"/>
    </location>
</feature>
<dbReference type="OrthoDB" id="196472at2"/>
<dbReference type="GO" id="GO:0020037">
    <property type="term" value="F:heme binding"/>
    <property type="evidence" value="ECO:0007669"/>
    <property type="project" value="TreeGrafter"/>
</dbReference>
<accession>A0A2K8U2R4</accession>
<comment type="subcellular location">
    <subcellularLocation>
        <location evidence="1">Cell membrane</location>
        <topology evidence="1">Multi-pass membrane protein</topology>
    </subcellularLocation>
</comment>
<dbReference type="GO" id="GO:0009055">
    <property type="term" value="F:electron transfer activity"/>
    <property type="evidence" value="ECO:0007669"/>
    <property type="project" value="InterPro"/>
</dbReference>
<protein>
    <submittedName>
        <fullName evidence="8">Cytochrome B</fullName>
    </submittedName>
</protein>
<dbReference type="InterPro" id="IPR016174">
    <property type="entry name" value="Di-haem_cyt_TM"/>
</dbReference>
<evidence type="ECO:0000259" key="7">
    <source>
        <dbReference type="Pfam" id="PF01292"/>
    </source>
</evidence>
<dbReference type="GO" id="GO:0022904">
    <property type="term" value="P:respiratory electron transport chain"/>
    <property type="evidence" value="ECO:0007669"/>
    <property type="project" value="InterPro"/>
</dbReference>
<feature type="transmembrane region" description="Helical" evidence="6">
    <location>
        <begin position="168"/>
        <end position="189"/>
    </location>
</feature>
<dbReference type="Pfam" id="PF01292">
    <property type="entry name" value="Ni_hydr_CYTB"/>
    <property type="match status" value="1"/>
</dbReference>
<dbReference type="PANTHER" id="PTHR30485">
    <property type="entry name" value="NI/FE-HYDROGENASE 1 B-TYPE CYTOCHROME SUBUNIT"/>
    <property type="match status" value="1"/>
</dbReference>
<keyword evidence="5 6" id="KW-0472">Membrane</keyword>
<evidence type="ECO:0000256" key="6">
    <source>
        <dbReference type="SAM" id="Phobius"/>
    </source>
</evidence>
<sequence length="209" mass="22521">MNHPNPITADPGAMRPAAASPPAQVRVWDPLVRLFHWGLGGAVLICFLTEDELLGLHTFAGYTVLTLIGMRLIWGLIGPRHARWSSFVRGPRATLAYLGEVLRGHPRRFLGHNPAGAAMAVALMTGFGLTAVTGLMVLGAGELSGPLAPYLLGVSAATAHDFKEIHEFLAWATLALVPLHLLGVALSSLQHRENLVRGMIDGYKRNEEE</sequence>
<dbReference type="KEGG" id="tsy:THSYN_02120"/>
<evidence type="ECO:0000256" key="1">
    <source>
        <dbReference type="ARBA" id="ARBA00004651"/>
    </source>
</evidence>
<feature type="domain" description="Cytochrome b561 bacterial/Ni-hydrogenase" evidence="7">
    <location>
        <begin position="27"/>
        <end position="202"/>
    </location>
</feature>
<evidence type="ECO:0000313" key="9">
    <source>
        <dbReference type="Proteomes" id="UP000232638"/>
    </source>
</evidence>
<name>A0A2K8U2R4_9GAMM</name>
<keyword evidence="3 6" id="KW-0812">Transmembrane</keyword>
<dbReference type="SUPFAM" id="SSF81342">
    <property type="entry name" value="Transmembrane di-heme cytochromes"/>
    <property type="match status" value="1"/>
</dbReference>
<dbReference type="EMBL" id="CP020370">
    <property type="protein sequence ID" value="AUB79873.1"/>
    <property type="molecule type" value="Genomic_DNA"/>
</dbReference>
<dbReference type="Gene3D" id="1.20.950.20">
    <property type="entry name" value="Transmembrane di-heme cytochromes, Chain C"/>
    <property type="match status" value="1"/>
</dbReference>
<dbReference type="RefSeq" id="WP_100917687.1">
    <property type="nucleotide sequence ID" value="NZ_CP020370.1"/>
</dbReference>
<evidence type="ECO:0000256" key="2">
    <source>
        <dbReference type="ARBA" id="ARBA00022475"/>
    </source>
</evidence>
<reference evidence="8 9" key="1">
    <citation type="submission" date="2017-03" db="EMBL/GenBank/DDBJ databases">
        <title>Complete genome sequence of Candidatus 'Thiodictyon syntrophicum' sp. nov. strain Cad16T, a photolithoautotroph purple sulfur bacterium isolated from an alpine meromictic lake.</title>
        <authorList>
            <person name="Luedin S.M."/>
            <person name="Pothier J.F."/>
            <person name="Danza F."/>
            <person name="Storelli N."/>
            <person name="Wittwer M."/>
            <person name="Tonolla M."/>
        </authorList>
    </citation>
    <scope>NUCLEOTIDE SEQUENCE [LARGE SCALE GENOMIC DNA]</scope>
    <source>
        <strain evidence="8 9">Cad16T</strain>
    </source>
</reference>